<dbReference type="SMART" id="SM00066">
    <property type="entry name" value="GAL4"/>
    <property type="match status" value="1"/>
</dbReference>
<dbReference type="HOGENOM" id="CLU_021599_2_2_1"/>
<sequence>MVGVPGRSKGCRTCRRRKKGCDLQQPSCGQCRRSCIPCEGYAEGLVIYRYYGHSQEGEISSFRGPRDTQSRLPIGASPSHASLSADLATSATLSQTARESCLEGNFWASYMPNSQSFSLFNDTQRDLGGSISVLRDILPGKSILRTALGAMALSAAANNDCSQQWMKRQGANLHMSALQQMRKSLSSRRKPGLELLSVARIFSFYEVTCALQERKKLVFSEPVWMTDPWIHHPKTRKDLLVDILLEIPSLYEGIDNMNLQPDSPAKFRQRFNLQAMVFTVIKRLDNWSSRFAVTLACIGPKWQFPSNMATDEIADAHIMTLYWASSIIAYGVCRAISNGECDAVGVNPDNCCRSIIRCIPSFLHPSTGVFRQHLVPFPLIVAARHLKSIQPPKLQEEGNYVRSLCENSEFTPMHQFMSSLQPQILSGLKKAC</sequence>
<reference evidence="6 7" key="1">
    <citation type="journal article" date="2015" name="Mol. Plant Microbe Interact.">
        <title>Genome, transcriptome, and functional analyses of Penicillium expansum provide new insights into secondary metabolism and pathogenicity.</title>
        <authorList>
            <person name="Ballester A.R."/>
            <person name="Marcet-Houben M."/>
            <person name="Levin E."/>
            <person name="Sela N."/>
            <person name="Selma-Lazaro C."/>
            <person name="Carmona L."/>
            <person name="Wisniewski M."/>
            <person name="Droby S."/>
            <person name="Gonzalez-Candelas L."/>
            <person name="Gabaldon T."/>
        </authorList>
    </citation>
    <scope>NUCLEOTIDE SEQUENCE [LARGE SCALE GENOMIC DNA]</scope>
    <source>
        <strain evidence="6 7">MD-8</strain>
    </source>
</reference>
<dbReference type="PhylomeDB" id="A0A0A2KGU7"/>
<evidence type="ECO:0000256" key="4">
    <source>
        <dbReference type="ARBA" id="ARBA00023242"/>
    </source>
</evidence>
<dbReference type="SUPFAM" id="SSF57701">
    <property type="entry name" value="Zn2/Cys6 DNA-binding domain"/>
    <property type="match status" value="1"/>
</dbReference>
<comment type="caution">
    <text evidence="6">The sequence shown here is derived from an EMBL/GenBank/DDBJ whole genome shotgun (WGS) entry which is preliminary data.</text>
</comment>
<proteinExistence type="predicted"/>
<dbReference type="InterPro" id="IPR001138">
    <property type="entry name" value="Zn2Cys6_DnaBD"/>
</dbReference>
<keyword evidence="1" id="KW-0805">Transcription regulation</keyword>
<dbReference type="InterPro" id="IPR036864">
    <property type="entry name" value="Zn2-C6_fun-type_DNA-bd_sf"/>
</dbReference>
<dbReference type="GO" id="GO:0000981">
    <property type="term" value="F:DNA-binding transcription factor activity, RNA polymerase II-specific"/>
    <property type="evidence" value="ECO:0007669"/>
    <property type="project" value="InterPro"/>
</dbReference>
<evidence type="ECO:0000313" key="6">
    <source>
        <dbReference type="EMBL" id="KGO62485.1"/>
    </source>
</evidence>
<dbReference type="AlphaFoldDB" id="A0A0A2KGU7"/>
<protein>
    <recommendedName>
        <fullName evidence="5">Zn(2)-C6 fungal-type domain-containing protein</fullName>
    </recommendedName>
</protein>
<keyword evidence="3" id="KW-0804">Transcription</keyword>
<keyword evidence="4" id="KW-0539">Nucleus</keyword>
<dbReference type="OrthoDB" id="3525185at2759"/>
<dbReference type="GO" id="GO:0003677">
    <property type="term" value="F:DNA binding"/>
    <property type="evidence" value="ECO:0007669"/>
    <property type="project" value="UniProtKB-KW"/>
</dbReference>
<organism evidence="6 7">
    <name type="scientific">Penicillium expansum</name>
    <name type="common">Blue mold rot fungus</name>
    <dbReference type="NCBI Taxonomy" id="27334"/>
    <lineage>
        <taxon>Eukaryota</taxon>
        <taxon>Fungi</taxon>
        <taxon>Dikarya</taxon>
        <taxon>Ascomycota</taxon>
        <taxon>Pezizomycotina</taxon>
        <taxon>Eurotiomycetes</taxon>
        <taxon>Eurotiomycetidae</taxon>
        <taxon>Eurotiales</taxon>
        <taxon>Aspergillaceae</taxon>
        <taxon>Penicillium</taxon>
    </lineage>
</organism>
<dbReference type="Gene3D" id="4.10.240.10">
    <property type="entry name" value="Zn(2)-C6 fungal-type DNA-binding domain"/>
    <property type="match status" value="1"/>
</dbReference>
<dbReference type="PROSITE" id="PS50048">
    <property type="entry name" value="ZN2_CY6_FUNGAL_2"/>
    <property type="match status" value="1"/>
</dbReference>
<dbReference type="GO" id="GO:0008270">
    <property type="term" value="F:zinc ion binding"/>
    <property type="evidence" value="ECO:0007669"/>
    <property type="project" value="InterPro"/>
</dbReference>
<dbReference type="CDD" id="cd00067">
    <property type="entry name" value="GAL4"/>
    <property type="match status" value="1"/>
</dbReference>
<evidence type="ECO:0000256" key="1">
    <source>
        <dbReference type="ARBA" id="ARBA00023015"/>
    </source>
</evidence>
<feature type="domain" description="Zn(2)-C6 fungal-type" evidence="5">
    <location>
        <begin position="10"/>
        <end position="38"/>
    </location>
</feature>
<dbReference type="STRING" id="27334.A0A0A2KGU7"/>
<accession>A0A0A2KGU7</accession>
<evidence type="ECO:0000259" key="5">
    <source>
        <dbReference type="PROSITE" id="PS50048"/>
    </source>
</evidence>
<dbReference type="Pfam" id="PF00172">
    <property type="entry name" value="Zn_clus"/>
    <property type="match status" value="1"/>
</dbReference>
<dbReference type="PANTHER" id="PTHR38111">
    <property type="entry name" value="ZN(2)-C6 FUNGAL-TYPE DOMAIN-CONTAINING PROTEIN-RELATED"/>
    <property type="match status" value="1"/>
</dbReference>
<evidence type="ECO:0000256" key="2">
    <source>
        <dbReference type="ARBA" id="ARBA00023125"/>
    </source>
</evidence>
<dbReference type="PROSITE" id="PS00463">
    <property type="entry name" value="ZN2_CY6_FUNGAL_1"/>
    <property type="match status" value="1"/>
</dbReference>
<dbReference type="GeneID" id="27674586"/>
<dbReference type="Proteomes" id="UP000030143">
    <property type="component" value="Unassembled WGS sequence"/>
</dbReference>
<keyword evidence="7" id="KW-1185">Reference proteome</keyword>
<gene>
    <name evidence="6" type="ORF">PEX2_018920</name>
</gene>
<dbReference type="EMBL" id="JQFZ01000021">
    <property type="protein sequence ID" value="KGO62485.1"/>
    <property type="molecule type" value="Genomic_DNA"/>
</dbReference>
<evidence type="ECO:0000313" key="7">
    <source>
        <dbReference type="Proteomes" id="UP000030143"/>
    </source>
</evidence>
<evidence type="ECO:0000256" key="3">
    <source>
        <dbReference type="ARBA" id="ARBA00023163"/>
    </source>
</evidence>
<dbReference type="VEuPathDB" id="FungiDB:PEXP_105690"/>
<dbReference type="InterPro" id="IPR053178">
    <property type="entry name" value="Osmoadaptation_assoc"/>
</dbReference>
<name>A0A0A2KGU7_PENEN</name>
<dbReference type="RefSeq" id="XP_016603054.1">
    <property type="nucleotide sequence ID" value="XM_016739167.1"/>
</dbReference>
<keyword evidence="2" id="KW-0238">DNA-binding</keyword>